<feature type="domain" description="DNA mismatch repair proteins mutS family" evidence="5">
    <location>
        <begin position="77"/>
        <end position="131"/>
    </location>
</feature>
<dbReference type="InterPro" id="IPR000432">
    <property type="entry name" value="DNA_mismatch_repair_MutS_C"/>
</dbReference>
<name>A0AAW2KCT6_9LAMI</name>
<evidence type="ECO:0000259" key="5">
    <source>
        <dbReference type="Pfam" id="PF00488"/>
    </source>
</evidence>
<sequence>MAKEKRWSSVLPPPKYSHPTPPSTLSPSFSFSSVQFSEENKAKKRRLSSWWCGRLKAANVMVSLCTKAPAGEATADRKVSAHVDSSNRKLTMLYKVEPGACDQSFGIHVAEFANFPENVVALARAKASELEDFSPITIVPHDAKERTNVYHYWDNENCETQGKADEDLVGS</sequence>
<gene>
    <name evidence="6" type="ORF">Scaly_3018200</name>
</gene>
<keyword evidence="1" id="KW-0547">Nucleotide-binding</keyword>
<dbReference type="GO" id="GO:0030983">
    <property type="term" value="F:mismatched DNA binding"/>
    <property type="evidence" value="ECO:0007669"/>
    <property type="project" value="InterPro"/>
</dbReference>
<keyword evidence="3" id="KW-0238">DNA-binding</keyword>
<dbReference type="AlphaFoldDB" id="A0AAW2KCT6"/>
<evidence type="ECO:0000256" key="4">
    <source>
        <dbReference type="SAM" id="MobiDB-lite"/>
    </source>
</evidence>
<reference evidence="6" key="1">
    <citation type="submission" date="2020-06" db="EMBL/GenBank/DDBJ databases">
        <authorList>
            <person name="Li T."/>
            <person name="Hu X."/>
            <person name="Zhang T."/>
            <person name="Song X."/>
            <person name="Zhang H."/>
            <person name="Dai N."/>
            <person name="Sheng W."/>
            <person name="Hou X."/>
            <person name="Wei L."/>
        </authorList>
    </citation>
    <scope>NUCLEOTIDE SEQUENCE</scope>
    <source>
        <strain evidence="6">KEN8</strain>
        <tissue evidence="6">Leaf</tissue>
    </source>
</reference>
<proteinExistence type="predicted"/>
<keyword evidence="2" id="KW-0067">ATP-binding</keyword>
<dbReference type="Gene3D" id="3.40.50.300">
    <property type="entry name" value="P-loop containing nucleotide triphosphate hydrolases"/>
    <property type="match status" value="1"/>
</dbReference>
<dbReference type="GO" id="GO:0006298">
    <property type="term" value="P:mismatch repair"/>
    <property type="evidence" value="ECO:0007669"/>
    <property type="project" value="InterPro"/>
</dbReference>
<evidence type="ECO:0000256" key="2">
    <source>
        <dbReference type="ARBA" id="ARBA00022840"/>
    </source>
</evidence>
<dbReference type="Pfam" id="PF00488">
    <property type="entry name" value="MutS_V"/>
    <property type="match status" value="1"/>
</dbReference>
<protein>
    <submittedName>
        <fullName evidence="6">DNA mismatch repair protein MSH2</fullName>
    </submittedName>
</protein>
<feature type="compositionally biased region" description="Pro residues" evidence="4">
    <location>
        <begin position="11"/>
        <end position="24"/>
    </location>
</feature>
<dbReference type="InterPro" id="IPR027417">
    <property type="entry name" value="P-loop_NTPase"/>
</dbReference>
<accession>A0AAW2KCT6</accession>
<comment type="caution">
    <text evidence="6">The sequence shown here is derived from an EMBL/GenBank/DDBJ whole genome shotgun (WGS) entry which is preliminary data.</text>
</comment>
<feature type="region of interest" description="Disordered" evidence="4">
    <location>
        <begin position="1"/>
        <end position="27"/>
    </location>
</feature>
<reference evidence="6" key="2">
    <citation type="journal article" date="2024" name="Plant">
        <title>Genomic evolution and insights into agronomic trait innovations of Sesamum species.</title>
        <authorList>
            <person name="Miao H."/>
            <person name="Wang L."/>
            <person name="Qu L."/>
            <person name="Liu H."/>
            <person name="Sun Y."/>
            <person name="Le M."/>
            <person name="Wang Q."/>
            <person name="Wei S."/>
            <person name="Zheng Y."/>
            <person name="Lin W."/>
            <person name="Duan Y."/>
            <person name="Cao H."/>
            <person name="Xiong S."/>
            <person name="Wang X."/>
            <person name="Wei L."/>
            <person name="Li C."/>
            <person name="Ma Q."/>
            <person name="Ju M."/>
            <person name="Zhao R."/>
            <person name="Li G."/>
            <person name="Mu C."/>
            <person name="Tian Q."/>
            <person name="Mei H."/>
            <person name="Zhang T."/>
            <person name="Gao T."/>
            <person name="Zhang H."/>
        </authorList>
    </citation>
    <scope>NUCLEOTIDE SEQUENCE</scope>
    <source>
        <strain evidence="6">KEN8</strain>
    </source>
</reference>
<dbReference type="GO" id="GO:0005524">
    <property type="term" value="F:ATP binding"/>
    <property type="evidence" value="ECO:0007669"/>
    <property type="project" value="UniProtKB-KW"/>
</dbReference>
<organism evidence="6">
    <name type="scientific">Sesamum calycinum</name>
    <dbReference type="NCBI Taxonomy" id="2727403"/>
    <lineage>
        <taxon>Eukaryota</taxon>
        <taxon>Viridiplantae</taxon>
        <taxon>Streptophyta</taxon>
        <taxon>Embryophyta</taxon>
        <taxon>Tracheophyta</taxon>
        <taxon>Spermatophyta</taxon>
        <taxon>Magnoliopsida</taxon>
        <taxon>eudicotyledons</taxon>
        <taxon>Gunneridae</taxon>
        <taxon>Pentapetalae</taxon>
        <taxon>asterids</taxon>
        <taxon>lamiids</taxon>
        <taxon>Lamiales</taxon>
        <taxon>Pedaliaceae</taxon>
        <taxon>Sesamum</taxon>
    </lineage>
</organism>
<evidence type="ECO:0000256" key="3">
    <source>
        <dbReference type="ARBA" id="ARBA00023125"/>
    </source>
</evidence>
<evidence type="ECO:0000256" key="1">
    <source>
        <dbReference type="ARBA" id="ARBA00022741"/>
    </source>
</evidence>
<dbReference type="EMBL" id="JACGWM010000489">
    <property type="protein sequence ID" value="KAL0304594.1"/>
    <property type="molecule type" value="Genomic_DNA"/>
</dbReference>
<evidence type="ECO:0000313" key="6">
    <source>
        <dbReference type="EMBL" id="KAL0304594.1"/>
    </source>
</evidence>